<dbReference type="InterPro" id="IPR036689">
    <property type="entry name" value="ESAT-6-like_sf"/>
</dbReference>
<gene>
    <name evidence="1" type="ORF">J5A53_04845</name>
</gene>
<dbReference type="Gene3D" id="1.10.287.1060">
    <property type="entry name" value="ESAT-6-like"/>
    <property type="match status" value="1"/>
</dbReference>
<dbReference type="Proteomes" id="UP000677180">
    <property type="component" value="Chromosome"/>
</dbReference>
<dbReference type="AlphaFoldDB" id="A0AB37I6S7"/>
<reference evidence="1" key="1">
    <citation type="submission" date="2021-03" db="EMBL/GenBank/DDBJ databases">
        <title>Human Oral Microbial Genomes.</title>
        <authorList>
            <person name="Johnston C.D."/>
            <person name="Chen T."/>
            <person name="Dewhirst F.E."/>
        </authorList>
    </citation>
    <scope>NUCLEOTIDE SEQUENCE</scope>
    <source>
        <strain evidence="1">F0714</strain>
    </source>
</reference>
<proteinExistence type="predicted"/>
<name>A0AB37I6S7_9ACTN</name>
<dbReference type="SUPFAM" id="SSF140453">
    <property type="entry name" value="EsxAB dimer-like"/>
    <property type="match status" value="1"/>
</dbReference>
<protein>
    <recommendedName>
        <fullName evidence="3">WXG100 family type VII secretion target</fullName>
    </recommendedName>
</protein>
<evidence type="ECO:0000313" key="2">
    <source>
        <dbReference type="Proteomes" id="UP000677180"/>
    </source>
</evidence>
<dbReference type="EMBL" id="CP072385">
    <property type="protein sequence ID" value="QUC12022.1"/>
    <property type="molecule type" value="Genomic_DNA"/>
</dbReference>
<accession>A0AB37I6S7</accession>
<evidence type="ECO:0008006" key="3">
    <source>
        <dbReference type="Google" id="ProtNLM"/>
    </source>
</evidence>
<dbReference type="RefSeq" id="WP_014847198.1">
    <property type="nucleotide sequence ID" value="NZ_CAUVFX010000017.1"/>
</dbReference>
<sequence>MKFAMESDALVDLGQRTQAESEDLGVLVRNLYDAAEPLAGQMNGPARAAFDKFKGSIDDIAYSLNSALAGIVGSISGQNKAFVGAAEDGAAVHSSAEGAADFSAGVFLRGIGPC</sequence>
<organism evidence="1 2">
    <name type="scientific">Arachnia propionica</name>
    <dbReference type="NCBI Taxonomy" id="1750"/>
    <lineage>
        <taxon>Bacteria</taxon>
        <taxon>Bacillati</taxon>
        <taxon>Actinomycetota</taxon>
        <taxon>Actinomycetes</taxon>
        <taxon>Propionibacteriales</taxon>
        <taxon>Propionibacteriaceae</taxon>
        <taxon>Arachnia</taxon>
    </lineage>
</organism>
<evidence type="ECO:0000313" key="1">
    <source>
        <dbReference type="EMBL" id="QUC12022.1"/>
    </source>
</evidence>